<name>A0A565A542_PLAVI</name>
<dbReference type="VEuPathDB" id="PlasmoDB:PVP01_0003540"/>
<evidence type="ECO:0000256" key="1">
    <source>
        <dbReference type="SAM" id="MobiDB-lite"/>
    </source>
</evidence>
<dbReference type="VEuPathDB" id="PlasmoDB:PVW1_060035500"/>
<dbReference type="VEuPathDB" id="PlasmoDB:PVX_079195"/>
<dbReference type="Pfam" id="PF05795">
    <property type="entry name" value="Plasmodium_Vir"/>
    <property type="match status" value="1"/>
</dbReference>
<feature type="region of interest" description="Disordered" evidence="1">
    <location>
        <begin position="240"/>
        <end position="261"/>
    </location>
</feature>
<protein>
    <submittedName>
        <fullName evidence="2">VIR protein</fullName>
    </submittedName>
</protein>
<reference evidence="2" key="1">
    <citation type="submission" date="2016-07" db="EMBL/GenBank/DDBJ databases">
        <authorList>
            <consortium name="Pathogen Informatics"/>
        </authorList>
    </citation>
    <scope>NUCLEOTIDE SEQUENCE</scope>
</reference>
<gene>
    <name evidence="2" type="ORF">PVP01_0003540</name>
</gene>
<dbReference type="EMBL" id="FLZR02000008">
    <property type="protein sequence ID" value="VUZ99639.1"/>
    <property type="molecule type" value="Genomic_DNA"/>
</dbReference>
<dbReference type="Proteomes" id="UP000220605">
    <property type="component" value="Unassembled WGS sequence"/>
</dbReference>
<accession>A0A565A542</accession>
<dbReference type="InterPro" id="IPR008780">
    <property type="entry name" value="Plasmodium_Vir"/>
</dbReference>
<dbReference type="VEuPathDB" id="PlasmoDB:PVPAM_060039100"/>
<dbReference type="AlphaFoldDB" id="A0A565A542"/>
<sequence length="450" mass="52175">MESSQQDPGYLSHHDYVKAKHEYYKTLNNNADENRFEKIIKKITNEPYKRYLDNKTLINLHNVLSNDHAFIIGIKPQYCSYINFRLNKEVQDTKNNIDASYINIFQEFSDKFCLEKSNNLDNSCKKYIFNLGHETINIMDILYGLYDEYDKIKSLKGESYYESCNKFLLLAKNHNDAIDKYYRENISLYHKFDNIKKLIDNLKAQSNYPCIKEIYLNQPKEVIKKIKEEEQRAIIKKRQEEEAKQAEREREQREREQRELQEQREKLKSVLAPNGDLLGTIGAIGTRENDVLSSVLQSIEDGLSENSISSRGQQYIDRDKFTHSQTPYTEPLWGQREEFVQSDVKNLELESNKISQTDTSGAFGSLQNSISSFIRDVEPGPVLGVSGGMGVLFLLFKYTPVGSFFGGRRGRFRQIPSSFRKFPPGEFPIFQENDVGYIGYGAMNASPFAE</sequence>
<dbReference type="OrthoDB" id="10597307at2759"/>
<proteinExistence type="predicted"/>
<evidence type="ECO:0000313" key="2">
    <source>
        <dbReference type="EMBL" id="VUZ99639.1"/>
    </source>
</evidence>
<organism evidence="2">
    <name type="scientific">Plasmodium vivax</name>
    <name type="common">malaria parasite P. vivax</name>
    <dbReference type="NCBI Taxonomy" id="5855"/>
    <lineage>
        <taxon>Eukaryota</taxon>
        <taxon>Sar</taxon>
        <taxon>Alveolata</taxon>
        <taxon>Apicomplexa</taxon>
        <taxon>Aconoidasida</taxon>
        <taxon>Haemosporida</taxon>
        <taxon>Plasmodiidae</taxon>
        <taxon>Plasmodium</taxon>
        <taxon>Plasmodium (Plasmodium)</taxon>
    </lineage>
</organism>